<evidence type="ECO:0000313" key="2">
    <source>
        <dbReference type="Proteomes" id="UP000237665"/>
    </source>
</evidence>
<dbReference type="EMBL" id="CP014134">
    <property type="protein sequence ID" value="AVH25847.1"/>
    <property type="molecule type" value="Genomic_DNA"/>
</dbReference>
<evidence type="ECO:0000313" key="1">
    <source>
        <dbReference type="EMBL" id="AVH25847.1"/>
    </source>
</evidence>
<reference evidence="2" key="1">
    <citation type="submission" date="2017-12" db="EMBL/GenBank/DDBJ databases">
        <title>FDA dAtabase for Regulatory Grade micrObial Sequences (FDA-ARGOS): Supporting development and validation of Infectious Disease Dx tests.</title>
        <authorList>
            <person name="Hoffmann M."/>
            <person name="Allard M."/>
            <person name="Evans P."/>
            <person name="Brown E."/>
            <person name="Tallon L.J."/>
            <person name="Sadzewicz L."/>
            <person name="Sengamalay N."/>
            <person name="Ott S."/>
            <person name="Godinez A."/>
            <person name="Nagaraj S."/>
            <person name="Vavikolanu K."/>
            <person name="Aluvathingal J."/>
            <person name="Nadendla S."/>
            <person name="Hobson J."/>
            <person name="Sichtig H."/>
        </authorList>
    </citation>
    <scope>NUCLEOTIDE SEQUENCE [LARGE SCALE GENOMIC DNA]</scope>
    <source>
        <strain evidence="2">LMG 3418</strain>
    </source>
</reference>
<dbReference type="Proteomes" id="UP000237665">
    <property type="component" value="Chromosome 1"/>
</dbReference>
<accession>A0ABN5HGX3</accession>
<gene>
    <name evidence="1" type="ORF">AL468_00725</name>
</gene>
<organism evidence="1 2">
    <name type="scientific">Vibrio diabolicus</name>
    <dbReference type="NCBI Taxonomy" id="50719"/>
    <lineage>
        <taxon>Bacteria</taxon>
        <taxon>Pseudomonadati</taxon>
        <taxon>Pseudomonadota</taxon>
        <taxon>Gammaproteobacteria</taxon>
        <taxon>Vibrionales</taxon>
        <taxon>Vibrionaceae</taxon>
        <taxon>Vibrio</taxon>
        <taxon>Vibrio diabolicus subgroup</taxon>
    </lineage>
</organism>
<dbReference type="RefSeq" id="WP_104973979.1">
    <property type="nucleotide sequence ID" value="NZ_CP014134.1"/>
</dbReference>
<name>A0ABN5HGX3_9VIBR</name>
<proteinExistence type="predicted"/>
<sequence length="274" mass="30256">MTSIVSWFNPESNGEVWVVGDSKITDGVENPSMLLDAGAKIFSIPLICKAPSSTGFFDELALESKVGLAFAGSSLIGLNVHAALSTVFSNLNRLEQIPSMEELAEYTRMIAKSYIGTLAVMRSEGALCEFLFVGYCHVTNRYKICEIRPDFTSGIFELELIIHDSATALPEEYFVLGDKKEEIRSAIDDYRSDKEPDDLFWQRAPKVVLQEIIQEERYETIGGHLQLGICVNKHFLPFSSVVGTHDAYLSYLGFDVTGDASRIGGSMVGIAGMW</sequence>
<protein>
    <submittedName>
        <fullName evidence="1">Uncharacterized protein</fullName>
    </submittedName>
</protein>
<keyword evidence="2" id="KW-1185">Reference proteome</keyword>